<dbReference type="InterPro" id="IPR036249">
    <property type="entry name" value="Thioredoxin-like_sf"/>
</dbReference>
<evidence type="ECO:0008006" key="5">
    <source>
        <dbReference type="Google" id="ProtNLM"/>
    </source>
</evidence>
<dbReference type="EMBL" id="HBGG01032195">
    <property type="protein sequence ID" value="CAD9214580.1"/>
    <property type="molecule type" value="Transcribed_RNA"/>
</dbReference>
<dbReference type="SUPFAM" id="SSF52833">
    <property type="entry name" value="Thioredoxin-like"/>
    <property type="match status" value="1"/>
</dbReference>
<dbReference type="Pfam" id="PF13409">
    <property type="entry name" value="GST_N_2"/>
    <property type="match status" value="1"/>
</dbReference>
<dbReference type="PANTHER" id="PTHR43968">
    <property type="match status" value="1"/>
</dbReference>
<evidence type="ECO:0000259" key="2">
    <source>
        <dbReference type="PROSITE" id="PS50404"/>
    </source>
</evidence>
<feature type="domain" description="GST C-terminal" evidence="3">
    <location>
        <begin position="185"/>
        <end position="328"/>
    </location>
</feature>
<dbReference type="InterPro" id="IPR036282">
    <property type="entry name" value="Glutathione-S-Trfase_C_sf"/>
</dbReference>
<dbReference type="SUPFAM" id="SSF47616">
    <property type="entry name" value="GST C-terminal domain-like"/>
    <property type="match status" value="1"/>
</dbReference>
<dbReference type="Pfam" id="PF13410">
    <property type="entry name" value="GST_C_2"/>
    <property type="match status" value="1"/>
</dbReference>
<dbReference type="Gene3D" id="1.20.1050.10">
    <property type="match status" value="1"/>
</dbReference>
<protein>
    <recommendedName>
        <fullName evidence="5">GST N-terminal domain-containing protein</fullName>
    </recommendedName>
</protein>
<accession>A0A7S1T310</accession>
<sequence>MAAFSLRSAGALPGSRPSPIRRAQRGRRSVVLNPLERAHVATMAAAADNVGLLPAIDWDLLERSSPQLDGYTLRAGQVPSSCPTEDQLPTSSDSDTAKRVLLYRDTNAWCPFCERVWFALLEKGIEFDTVFIDLRAKPDWYLEMVPTGMVPAAKVDGKLIYESADILKALEESFPDTPLLPPSDDPMSQRASELINMCDNSGVGGAGYTYLAGRRMGGDASDPPPSVEELKAAFEAKLNEMEEVLGESEGPFFLPEFSLVDIMFTPAMERLACNMPRFRGFSLRDNPSYPRVGAWLAALEARPAFSAIKSDPETLGLIFGKVFGLSPAQEEEERDVGALEAGGKLKQNHAAVVADVLKNAGISQDSGAEFVASAVEMTVYNLAATLLGQPLKTVESDKTEYNSPADALAMKRRVAAVSAATLAFLRNRVSSPRDMTASAAVAFREAAVKQLVALY</sequence>
<dbReference type="InterPro" id="IPR050983">
    <property type="entry name" value="GST_Omega/HSP26"/>
</dbReference>
<dbReference type="SFLD" id="SFLDG00358">
    <property type="entry name" value="Main_(cytGST)"/>
    <property type="match status" value="1"/>
</dbReference>
<evidence type="ECO:0000313" key="4">
    <source>
        <dbReference type="EMBL" id="CAD9214580.1"/>
    </source>
</evidence>
<proteinExistence type="predicted"/>
<evidence type="ECO:0000259" key="3">
    <source>
        <dbReference type="PROSITE" id="PS50405"/>
    </source>
</evidence>
<dbReference type="InterPro" id="IPR004045">
    <property type="entry name" value="Glutathione_S-Trfase_N"/>
</dbReference>
<dbReference type="PROSITE" id="PS51354">
    <property type="entry name" value="GLUTAREDOXIN_2"/>
    <property type="match status" value="1"/>
</dbReference>
<organism evidence="4">
    <name type="scientific">Tetraselmis chuii</name>
    <dbReference type="NCBI Taxonomy" id="63592"/>
    <lineage>
        <taxon>Eukaryota</taxon>
        <taxon>Viridiplantae</taxon>
        <taxon>Chlorophyta</taxon>
        <taxon>core chlorophytes</taxon>
        <taxon>Chlorodendrophyceae</taxon>
        <taxon>Chlorodendrales</taxon>
        <taxon>Chlorodendraceae</taxon>
        <taxon>Tetraselmis</taxon>
    </lineage>
</organism>
<dbReference type="PROSITE" id="PS50405">
    <property type="entry name" value="GST_CTER"/>
    <property type="match status" value="1"/>
</dbReference>
<dbReference type="PANTHER" id="PTHR43968:SF14">
    <property type="entry name" value="GLUTATHIONE S-TRANSFERASE"/>
    <property type="match status" value="1"/>
</dbReference>
<dbReference type="Gene3D" id="3.40.30.10">
    <property type="entry name" value="Glutaredoxin"/>
    <property type="match status" value="1"/>
</dbReference>
<name>A0A7S1T310_9CHLO</name>
<feature type="domain" description="GST N-terminal" evidence="2">
    <location>
        <begin position="100"/>
        <end position="178"/>
    </location>
</feature>
<reference evidence="4" key="1">
    <citation type="submission" date="2021-01" db="EMBL/GenBank/DDBJ databases">
        <authorList>
            <person name="Corre E."/>
            <person name="Pelletier E."/>
            <person name="Niang G."/>
            <person name="Scheremetjew M."/>
            <person name="Finn R."/>
            <person name="Kale V."/>
            <person name="Holt S."/>
            <person name="Cochrane G."/>
            <person name="Meng A."/>
            <person name="Brown T."/>
            <person name="Cohen L."/>
        </authorList>
    </citation>
    <scope>NUCLEOTIDE SEQUENCE</scope>
    <source>
        <strain evidence="4">PLY429</strain>
    </source>
</reference>
<dbReference type="InterPro" id="IPR040079">
    <property type="entry name" value="Glutathione_S-Trfase"/>
</dbReference>
<dbReference type="SFLD" id="SFLDS00019">
    <property type="entry name" value="Glutathione_Transferase_(cytos"/>
    <property type="match status" value="1"/>
</dbReference>
<gene>
    <name evidence="4" type="ORF">TCHU04912_LOCUS16820</name>
</gene>
<evidence type="ECO:0000256" key="1">
    <source>
        <dbReference type="SAM" id="MobiDB-lite"/>
    </source>
</evidence>
<dbReference type="AlphaFoldDB" id="A0A7S1T310"/>
<dbReference type="GO" id="GO:0005737">
    <property type="term" value="C:cytoplasm"/>
    <property type="evidence" value="ECO:0007669"/>
    <property type="project" value="TreeGrafter"/>
</dbReference>
<feature type="region of interest" description="Disordered" evidence="1">
    <location>
        <begin position="1"/>
        <end position="26"/>
    </location>
</feature>
<dbReference type="PROSITE" id="PS50404">
    <property type="entry name" value="GST_NTER"/>
    <property type="match status" value="1"/>
</dbReference>
<dbReference type="InterPro" id="IPR010987">
    <property type="entry name" value="Glutathione-S-Trfase_C-like"/>
</dbReference>
<dbReference type="CDD" id="cd00570">
    <property type="entry name" value="GST_N_family"/>
    <property type="match status" value="1"/>
</dbReference>